<keyword evidence="1" id="KW-0732">Signal</keyword>
<reference evidence="2" key="1">
    <citation type="journal article" date="2016" name="Ticks Tick Borne Dis.">
        <title>De novo assembly and annotation of the salivary gland transcriptome of Rhipicephalus appendiculatus male and female ticks during blood feeding.</title>
        <authorList>
            <person name="de Castro M.H."/>
            <person name="de Klerk D."/>
            <person name="Pienaar R."/>
            <person name="Latif A.A."/>
            <person name="Rees D.J."/>
            <person name="Mans B.J."/>
        </authorList>
    </citation>
    <scope>NUCLEOTIDE SEQUENCE</scope>
    <source>
        <tissue evidence="2">Salivary glands</tissue>
    </source>
</reference>
<dbReference type="AlphaFoldDB" id="A0A131YBM8"/>
<organism evidence="2">
    <name type="scientific">Rhipicephalus appendiculatus</name>
    <name type="common">Brown ear tick</name>
    <dbReference type="NCBI Taxonomy" id="34631"/>
    <lineage>
        <taxon>Eukaryota</taxon>
        <taxon>Metazoa</taxon>
        <taxon>Ecdysozoa</taxon>
        <taxon>Arthropoda</taxon>
        <taxon>Chelicerata</taxon>
        <taxon>Arachnida</taxon>
        <taxon>Acari</taxon>
        <taxon>Parasitiformes</taxon>
        <taxon>Ixodida</taxon>
        <taxon>Ixodoidea</taxon>
        <taxon>Ixodidae</taxon>
        <taxon>Rhipicephalinae</taxon>
        <taxon>Rhipicephalus</taxon>
        <taxon>Rhipicephalus</taxon>
    </lineage>
</organism>
<name>A0A131YBM8_RHIAP</name>
<evidence type="ECO:0000256" key="1">
    <source>
        <dbReference type="SAM" id="SignalP"/>
    </source>
</evidence>
<evidence type="ECO:0008006" key="3">
    <source>
        <dbReference type="Google" id="ProtNLM"/>
    </source>
</evidence>
<feature type="chain" id="PRO_5007284529" description="Secreted protein" evidence="1">
    <location>
        <begin position="32"/>
        <end position="117"/>
    </location>
</feature>
<proteinExistence type="predicted"/>
<protein>
    <recommendedName>
        <fullName evidence="3">Secreted protein</fullName>
    </recommendedName>
</protein>
<sequence length="117" mass="12611">MAEQMFQFLQLNQSLPHFLLLLYLLPPSPSALEFSMSAGFASNAADRRWLRYRGSAAVYGTIGGGSLTASNPGARARFTSHKVSAQAFRTVRISAKAGWAQAANGVRWGTTECESAV</sequence>
<accession>A0A131YBM8</accession>
<evidence type="ECO:0000313" key="2">
    <source>
        <dbReference type="EMBL" id="JAP75882.1"/>
    </source>
</evidence>
<feature type="signal peptide" evidence="1">
    <location>
        <begin position="1"/>
        <end position="31"/>
    </location>
</feature>
<dbReference type="EMBL" id="GEDV01012675">
    <property type="protein sequence ID" value="JAP75882.1"/>
    <property type="molecule type" value="Transcribed_RNA"/>
</dbReference>